<protein>
    <submittedName>
        <fullName evidence="1">Uncharacterized protein</fullName>
    </submittedName>
</protein>
<evidence type="ECO:0000313" key="2">
    <source>
        <dbReference type="Proteomes" id="UP000640489"/>
    </source>
</evidence>
<dbReference type="AlphaFoldDB" id="A0A930VEJ1"/>
<dbReference type="RefSeq" id="WP_194706541.1">
    <property type="nucleotide sequence ID" value="NZ_JADKPN010000004.1"/>
</dbReference>
<accession>A0A930VEJ1</accession>
<organism evidence="1 2">
    <name type="scientific">Nocardioides islandensis</name>
    <dbReference type="NCBI Taxonomy" id="433663"/>
    <lineage>
        <taxon>Bacteria</taxon>
        <taxon>Bacillati</taxon>
        <taxon>Actinomycetota</taxon>
        <taxon>Actinomycetes</taxon>
        <taxon>Propionibacteriales</taxon>
        <taxon>Nocardioidaceae</taxon>
        <taxon>Nocardioides</taxon>
    </lineage>
</organism>
<dbReference type="Proteomes" id="UP000640489">
    <property type="component" value="Unassembled WGS sequence"/>
</dbReference>
<comment type="caution">
    <text evidence="1">The sequence shown here is derived from an EMBL/GenBank/DDBJ whole genome shotgun (WGS) entry which is preliminary data.</text>
</comment>
<keyword evidence="2" id="KW-1185">Reference proteome</keyword>
<name>A0A930VEJ1_9ACTN</name>
<proteinExistence type="predicted"/>
<evidence type="ECO:0000313" key="1">
    <source>
        <dbReference type="EMBL" id="MBF4763355.1"/>
    </source>
</evidence>
<reference evidence="1" key="1">
    <citation type="submission" date="2020-11" db="EMBL/GenBank/DDBJ databases">
        <title>Nocardioides sp. nov., isolated from Soil of Cynanchum wilfordii Hemsley rhizosphere.</title>
        <authorList>
            <person name="Lee J.-S."/>
            <person name="Suh M.K."/>
            <person name="Kim J.-S."/>
        </authorList>
    </citation>
    <scope>NUCLEOTIDE SEQUENCE</scope>
    <source>
        <strain evidence="1">KCTC 19275</strain>
    </source>
</reference>
<dbReference type="EMBL" id="JADKPN010000004">
    <property type="protein sequence ID" value="MBF4763355.1"/>
    <property type="molecule type" value="Genomic_DNA"/>
</dbReference>
<sequence length="205" mass="21006">MGGDSTLITTRRSLHAVGELVLAGPQHAQTGEISLRALPGGFGTTHTPDLRVDGTDVVGPEATVGITGLTPAALGRALGVEARGLADLYPDGSGVGLDDVLEVDPDAAAVVAAAFADGDAALRALAPDQTPILWPEHFDIGISVGEVNYGVSAGDTYLAVPYAYVGPWSPPAEDDYWNAPFGRAVPVSDIDDLAAFFAEGRDRAG</sequence>
<gene>
    <name evidence="1" type="ORF">ISU07_09460</name>
</gene>